<feature type="region of interest" description="Disordered" evidence="2">
    <location>
        <begin position="1"/>
        <end position="24"/>
    </location>
</feature>
<feature type="region of interest" description="Disordered" evidence="2">
    <location>
        <begin position="134"/>
        <end position="174"/>
    </location>
</feature>
<dbReference type="PANTHER" id="PTHR22741:SF10">
    <property type="entry name" value="COILED-COIL DOMAIN-CONTAINING PROTEIN CG32809"/>
    <property type="match status" value="1"/>
</dbReference>
<dbReference type="GO" id="GO:0005737">
    <property type="term" value="C:cytoplasm"/>
    <property type="evidence" value="ECO:0007669"/>
    <property type="project" value="TreeGrafter"/>
</dbReference>
<feature type="compositionally biased region" description="Polar residues" evidence="2">
    <location>
        <begin position="242"/>
        <end position="253"/>
    </location>
</feature>
<evidence type="ECO:0000259" key="4">
    <source>
        <dbReference type="Pfam" id="PF23153"/>
    </source>
</evidence>
<evidence type="ECO:0000256" key="1">
    <source>
        <dbReference type="ARBA" id="ARBA00023054"/>
    </source>
</evidence>
<dbReference type="OrthoDB" id="783096at2759"/>
<organism evidence="5">
    <name type="scientific">Lichtheimia ramosa</name>
    <dbReference type="NCBI Taxonomy" id="688394"/>
    <lineage>
        <taxon>Eukaryota</taxon>
        <taxon>Fungi</taxon>
        <taxon>Fungi incertae sedis</taxon>
        <taxon>Mucoromycota</taxon>
        <taxon>Mucoromycotina</taxon>
        <taxon>Mucoromycetes</taxon>
        <taxon>Mucorales</taxon>
        <taxon>Lichtheimiaceae</taxon>
        <taxon>Lichtheimia</taxon>
    </lineage>
</organism>
<feature type="domain" description="Aip3p/Bud6 N-terminal" evidence="4">
    <location>
        <begin position="29"/>
        <end position="137"/>
    </location>
</feature>
<dbReference type="Pfam" id="PF03915">
    <property type="entry name" value="AIP3"/>
    <property type="match status" value="1"/>
</dbReference>
<evidence type="ECO:0000259" key="3">
    <source>
        <dbReference type="Pfam" id="PF03915"/>
    </source>
</evidence>
<dbReference type="AlphaFoldDB" id="A0A077WRD4"/>
<protein>
    <submittedName>
        <fullName evidence="5">Uncharacterized protein</fullName>
    </submittedName>
</protein>
<feature type="region of interest" description="Disordered" evidence="2">
    <location>
        <begin position="216"/>
        <end position="265"/>
    </location>
</feature>
<evidence type="ECO:0000256" key="2">
    <source>
        <dbReference type="SAM" id="MobiDB-lite"/>
    </source>
</evidence>
<keyword evidence="1" id="KW-0175">Coiled coil</keyword>
<accession>A0A077WRD4</accession>
<feature type="domain" description="Actin interacting protein 3-like C-terminal" evidence="3">
    <location>
        <begin position="257"/>
        <end position="324"/>
    </location>
</feature>
<dbReference type="EMBL" id="LK023335">
    <property type="protein sequence ID" value="CDS09905.1"/>
    <property type="molecule type" value="Genomic_DNA"/>
</dbReference>
<proteinExistence type="predicted"/>
<dbReference type="Pfam" id="PF23153">
    <property type="entry name" value="Aip3p_Bud6_N"/>
    <property type="match status" value="1"/>
</dbReference>
<dbReference type="GO" id="GO:0030010">
    <property type="term" value="P:establishment of cell polarity"/>
    <property type="evidence" value="ECO:0007669"/>
    <property type="project" value="TreeGrafter"/>
</dbReference>
<feature type="compositionally biased region" description="Low complexity" evidence="2">
    <location>
        <begin position="9"/>
        <end position="20"/>
    </location>
</feature>
<name>A0A077WRD4_9FUNG</name>
<dbReference type="InterPro" id="IPR022782">
    <property type="entry name" value="AIP3-like_C"/>
</dbReference>
<reference evidence="5" key="1">
    <citation type="journal article" date="2014" name="Genome Announc.">
        <title>De novo whole-genome sequence and genome annotation of Lichtheimia ramosa.</title>
        <authorList>
            <person name="Linde J."/>
            <person name="Schwartze V."/>
            <person name="Binder U."/>
            <person name="Lass-Florl C."/>
            <person name="Voigt K."/>
            <person name="Horn F."/>
        </authorList>
    </citation>
    <scope>NUCLEOTIDE SEQUENCE</scope>
    <source>
        <strain evidence="5">JMRC FSU:6197</strain>
    </source>
</reference>
<evidence type="ECO:0000313" key="5">
    <source>
        <dbReference type="EMBL" id="CDS09905.1"/>
    </source>
</evidence>
<dbReference type="GO" id="GO:0051286">
    <property type="term" value="C:cell tip"/>
    <property type="evidence" value="ECO:0007669"/>
    <property type="project" value="TreeGrafter"/>
</dbReference>
<gene>
    <name evidence="5" type="ORF">LRAMOSA02582</name>
</gene>
<dbReference type="InterPro" id="IPR051825">
    <property type="entry name" value="SRCIN1"/>
</dbReference>
<dbReference type="PANTHER" id="PTHR22741">
    <property type="entry name" value="P140CAP/SNIP-RELATED"/>
    <property type="match status" value="1"/>
</dbReference>
<sequence length="331" mass="37112">MPASPQQEARTASRSSSTTSLNQMQASIEQTVTQLLSSTKNILQVLTGWSNQTASAEQVMEVYRTLQEDFDHARQAFASMHVSIDEAAHVPDELHACLEATLAGPPSTATLEQHLPAIRETILQLLHALKQKQSQLRHEVPPQRLPRRVGTIRNNRHGERTLSSSASDFDMDDPNTREALTALKQQDDLAHRSSVRRTAHQQQLQHLYDADLEDAAATNDQSITSSPSPSIAPPPRRHPVTKIQQNDVGLSDSNKQKSKIKKTKIHQDDHPMTMDMLRQLFLDKFDDSILPDTRIIHIRDPTSGIFYELEDIQDIVPHCLLMIPSSKGMQV</sequence>
<dbReference type="InterPro" id="IPR056279">
    <property type="entry name" value="Aip3p_Bud6_N"/>
</dbReference>